<evidence type="ECO:0008006" key="3">
    <source>
        <dbReference type="Google" id="ProtNLM"/>
    </source>
</evidence>
<organism evidence="1 2">
    <name type="scientific">Synechococcus lacustris str. Tous</name>
    <dbReference type="NCBI Taxonomy" id="1910958"/>
    <lineage>
        <taxon>Bacteria</taxon>
        <taxon>Bacillati</taxon>
        <taxon>Cyanobacteriota</taxon>
        <taxon>Cyanophyceae</taxon>
        <taxon>Synechococcales</taxon>
        <taxon>Synechococcaceae</taxon>
        <taxon>Synechococcus</taxon>
    </lineage>
</organism>
<keyword evidence="2" id="KW-1185">Reference proteome</keyword>
<proteinExistence type="predicted"/>
<comment type="caution">
    <text evidence="1">The sequence shown here is derived from an EMBL/GenBank/DDBJ whole genome shotgun (WGS) entry which is preliminary data.</text>
</comment>
<gene>
    <name evidence="1" type="ORF">C7K08_13780</name>
</gene>
<protein>
    <recommendedName>
        <fullName evidence="3">Glycosyl transferase</fullName>
    </recommendedName>
</protein>
<reference evidence="2" key="1">
    <citation type="submission" date="2018-03" db="EMBL/GenBank/DDBJ databases">
        <title>Ecological and genomic features of two cosmopolitan and abundant freshwater picocyanobacteria.</title>
        <authorList>
            <person name="Cabello-Yeves P.J."/>
            <person name="Picazo A."/>
            <person name="Camacho A."/>
            <person name="Callieri C."/>
            <person name="Rosselli R."/>
            <person name="Roda-Garcia J."/>
            <person name="Coutinho F.H."/>
            <person name="Rodriguez-Valera F."/>
        </authorList>
    </citation>
    <scope>NUCLEOTIDE SEQUENCE [LARGE SCALE GENOMIC DNA]</scope>
    <source>
        <strain evidence="2">Tous</strain>
    </source>
</reference>
<dbReference type="InterPro" id="IPR053205">
    <property type="entry name" value="GHMP_kinase_L-arabinokinase"/>
</dbReference>
<feature type="non-terminal residue" evidence="1">
    <location>
        <position position="139"/>
    </location>
</feature>
<dbReference type="Proteomes" id="UP000240206">
    <property type="component" value="Unassembled WGS sequence"/>
</dbReference>
<dbReference type="PANTHER" id="PTHR38134">
    <property type="entry name" value="SLR1395 PROTEIN"/>
    <property type="match status" value="1"/>
</dbReference>
<evidence type="ECO:0000313" key="1">
    <source>
        <dbReference type="EMBL" id="PSI00323.1"/>
    </source>
</evidence>
<name>A0A2P7EAS7_9SYNE</name>
<accession>A0A2P7EAS7</accession>
<dbReference type="AlphaFoldDB" id="A0A2P7EAS7"/>
<dbReference type="PANTHER" id="PTHR38134:SF2">
    <property type="entry name" value="GALACTOKINASE"/>
    <property type="match status" value="1"/>
</dbReference>
<sequence>MLIIACISGHGFGHGSRVAALLGALHRLEPQCRFLLSTPLPEAFLKQAFAAIPHQQRNCCWDVGVIQADALGSDPAATLQALEALEPLLANQVELEAQAISAMLLPGEKAVVLADVAPAAVLLAAERLALPLVWQANFG</sequence>
<dbReference type="EMBL" id="PXVC01000161">
    <property type="protein sequence ID" value="PSI00323.1"/>
    <property type="molecule type" value="Genomic_DNA"/>
</dbReference>
<evidence type="ECO:0000313" key="2">
    <source>
        <dbReference type="Proteomes" id="UP000240206"/>
    </source>
</evidence>